<evidence type="ECO:0000313" key="3">
    <source>
        <dbReference type="Proteomes" id="UP000805614"/>
    </source>
</evidence>
<dbReference type="Proteomes" id="UP000805614">
    <property type="component" value="Unassembled WGS sequence"/>
</dbReference>
<evidence type="ECO:0008006" key="4">
    <source>
        <dbReference type="Google" id="ProtNLM"/>
    </source>
</evidence>
<name>A0ABR7LGS1_9ACTN</name>
<sequence>MKPPDSTRAVAIGIGVVVLQALMVIAFAWPAVRTDPRDVPLVVAGPEAAAVAVSDRLTRERPGAFDIERVADEPAAREALTDRDAYGAIVVGPSGPRVLVASAASPVLAQQLGQLAQQLSGAPVAAAHDVVPADSDDPRGAGFAAMVLPLVMSGLAAAGLLTLLVSSVAWRAVGVLVFAVLGGFAGVALAQGWLSLLPGSYLAVSAAVALGIFAVTATVAGLSVVIGRAGLGLGALTMLLLGNPLSAAASAPELLPEPWGAIGQALPPGATVSLLRSVAFFDGAAAGGPLTVLLVWSAAAIALFAAGALKGGRARTPAPTTPDLDLVPSH</sequence>
<protein>
    <recommendedName>
        <fullName evidence="4">ABC transporter permease</fullName>
    </recommendedName>
</protein>
<feature type="transmembrane region" description="Helical" evidence="1">
    <location>
        <begin position="172"/>
        <end position="194"/>
    </location>
</feature>
<keyword evidence="1" id="KW-1133">Transmembrane helix</keyword>
<reference evidence="2 3" key="1">
    <citation type="submission" date="2020-06" db="EMBL/GenBank/DDBJ databases">
        <title>Actinomadura xiongansis sp. nov., isolated from soil of Baiyangdian.</title>
        <authorList>
            <person name="Zhang X."/>
        </authorList>
    </citation>
    <scope>NUCLEOTIDE SEQUENCE [LARGE SCALE GENOMIC DNA]</scope>
    <source>
        <strain evidence="2 3">HBUM206468</strain>
    </source>
</reference>
<evidence type="ECO:0000256" key="1">
    <source>
        <dbReference type="SAM" id="Phobius"/>
    </source>
</evidence>
<feature type="transmembrane region" description="Helical" evidence="1">
    <location>
        <begin position="9"/>
        <end position="32"/>
    </location>
</feature>
<dbReference type="RefSeq" id="WP_187240949.1">
    <property type="nucleotide sequence ID" value="NZ_BAAAOK010000011.1"/>
</dbReference>
<proteinExistence type="predicted"/>
<keyword evidence="1" id="KW-0812">Transmembrane</keyword>
<organism evidence="2 3">
    <name type="scientific">Actinomadura alba</name>
    <dbReference type="NCBI Taxonomy" id="406431"/>
    <lineage>
        <taxon>Bacteria</taxon>
        <taxon>Bacillati</taxon>
        <taxon>Actinomycetota</taxon>
        <taxon>Actinomycetes</taxon>
        <taxon>Streptosporangiales</taxon>
        <taxon>Thermomonosporaceae</taxon>
        <taxon>Actinomadura</taxon>
    </lineage>
</organism>
<comment type="caution">
    <text evidence="2">The sequence shown here is derived from an EMBL/GenBank/DDBJ whole genome shotgun (WGS) entry which is preliminary data.</text>
</comment>
<feature type="transmembrane region" description="Helical" evidence="1">
    <location>
        <begin position="141"/>
        <end position="165"/>
    </location>
</feature>
<keyword evidence="3" id="KW-1185">Reference proteome</keyword>
<feature type="transmembrane region" description="Helical" evidence="1">
    <location>
        <begin position="290"/>
        <end position="309"/>
    </location>
</feature>
<evidence type="ECO:0000313" key="2">
    <source>
        <dbReference type="EMBL" id="MBC6464027.1"/>
    </source>
</evidence>
<gene>
    <name evidence="2" type="ORF">HKK74_00725</name>
</gene>
<accession>A0ABR7LGS1</accession>
<keyword evidence="1" id="KW-0472">Membrane</keyword>
<feature type="transmembrane region" description="Helical" evidence="1">
    <location>
        <begin position="200"/>
        <end position="222"/>
    </location>
</feature>
<dbReference type="EMBL" id="JABVEC010000001">
    <property type="protein sequence ID" value="MBC6464027.1"/>
    <property type="molecule type" value="Genomic_DNA"/>
</dbReference>
<feature type="transmembrane region" description="Helical" evidence="1">
    <location>
        <begin position="229"/>
        <end position="249"/>
    </location>
</feature>